<evidence type="ECO:0000313" key="7">
    <source>
        <dbReference type="EMBL" id="KAJ8656383.1"/>
    </source>
</evidence>
<comment type="caution">
    <text evidence="7">The sequence shown here is derived from an EMBL/GenBank/DDBJ whole genome shotgun (WGS) entry which is preliminary data.</text>
</comment>
<dbReference type="PROSITE" id="PS01360">
    <property type="entry name" value="ZF_MYND_1"/>
    <property type="match status" value="1"/>
</dbReference>
<proteinExistence type="predicted"/>
<reference evidence="7 8" key="1">
    <citation type="submission" date="2023-03" db="EMBL/GenBank/DDBJ databases">
        <title>Genome sequence of Lichtheimia ornata CBS 291.66.</title>
        <authorList>
            <person name="Mohabir J.T."/>
            <person name="Shea T.P."/>
            <person name="Kurbessoian T."/>
            <person name="Berby B."/>
            <person name="Fontaine J."/>
            <person name="Livny J."/>
            <person name="Gnirke A."/>
            <person name="Stajich J.E."/>
            <person name="Cuomo C.A."/>
        </authorList>
    </citation>
    <scope>NUCLEOTIDE SEQUENCE [LARGE SCALE GENOMIC DNA]</scope>
    <source>
        <strain evidence="7">CBS 291.66</strain>
    </source>
</reference>
<feature type="region of interest" description="Disordered" evidence="5">
    <location>
        <begin position="15"/>
        <end position="37"/>
    </location>
</feature>
<organism evidence="7 8">
    <name type="scientific">Lichtheimia ornata</name>
    <dbReference type="NCBI Taxonomy" id="688661"/>
    <lineage>
        <taxon>Eukaryota</taxon>
        <taxon>Fungi</taxon>
        <taxon>Fungi incertae sedis</taxon>
        <taxon>Mucoromycota</taxon>
        <taxon>Mucoromycotina</taxon>
        <taxon>Mucoromycetes</taxon>
        <taxon>Mucorales</taxon>
        <taxon>Lichtheimiaceae</taxon>
        <taxon>Lichtheimia</taxon>
    </lineage>
</organism>
<dbReference type="AlphaFoldDB" id="A0AAD7V0F9"/>
<evidence type="ECO:0000256" key="2">
    <source>
        <dbReference type="ARBA" id="ARBA00022771"/>
    </source>
</evidence>
<dbReference type="RefSeq" id="XP_058341296.1">
    <property type="nucleotide sequence ID" value="XM_058487958.1"/>
</dbReference>
<keyword evidence="8" id="KW-1185">Reference proteome</keyword>
<dbReference type="GO" id="GO:0008270">
    <property type="term" value="F:zinc ion binding"/>
    <property type="evidence" value="ECO:0007669"/>
    <property type="project" value="UniProtKB-KW"/>
</dbReference>
<keyword evidence="2 4" id="KW-0863">Zinc-finger</keyword>
<keyword evidence="3" id="KW-0862">Zinc</keyword>
<evidence type="ECO:0000256" key="4">
    <source>
        <dbReference type="PROSITE-ProRule" id="PRU00134"/>
    </source>
</evidence>
<keyword evidence="1" id="KW-0479">Metal-binding</keyword>
<feature type="compositionally biased region" description="Low complexity" evidence="5">
    <location>
        <begin position="16"/>
        <end position="34"/>
    </location>
</feature>
<dbReference type="InterPro" id="IPR002893">
    <property type="entry name" value="Znf_MYND"/>
</dbReference>
<feature type="domain" description="MYND-type" evidence="6">
    <location>
        <begin position="199"/>
        <end position="237"/>
    </location>
</feature>
<feature type="region of interest" description="Disordered" evidence="5">
    <location>
        <begin position="150"/>
        <end position="197"/>
    </location>
</feature>
<dbReference type="Gene3D" id="6.10.140.2220">
    <property type="match status" value="1"/>
</dbReference>
<name>A0AAD7V0F9_9FUNG</name>
<dbReference type="Proteomes" id="UP001234581">
    <property type="component" value="Unassembled WGS sequence"/>
</dbReference>
<evidence type="ECO:0000256" key="3">
    <source>
        <dbReference type="ARBA" id="ARBA00022833"/>
    </source>
</evidence>
<gene>
    <name evidence="7" type="ORF">O0I10_007950</name>
</gene>
<evidence type="ECO:0000256" key="1">
    <source>
        <dbReference type="ARBA" id="ARBA00022723"/>
    </source>
</evidence>
<evidence type="ECO:0000259" key="6">
    <source>
        <dbReference type="PROSITE" id="PS50865"/>
    </source>
</evidence>
<accession>A0AAD7V0F9</accession>
<dbReference type="PROSITE" id="PS50865">
    <property type="entry name" value="ZF_MYND_2"/>
    <property type="match status" value="1"/>
</dbReference>
<evidence type="ECO:0000313" key="8">
    <source>
        <dbReference type="Proteomes" id="UP001234581"/>
    </source>
</evidence>
<sequence>MPSILFWDNAIRSRRTSSTTSSPSSSCFQSPAPSVHTPSSRRIICNEQLLHSVLARMDQFSIEEDDDSLWALAKDLKRQQEEDEDQERPHKVEACYNRVIRIMLYYTRAQATLRAAKYYKKCMDVTLPCCGPSHVRSLAEHFRDLAAKGLEDEEKQEQQDPTTGPSKKMSVRSMSVSSYRSSSSSQSGSSFNSTSSATCTRCGVEKKAMPVCAKCKAQAYCSIRCLKAHQTVHQASCRSTASPH</sequence>
<feature type="compositionally biased region" description="Low complexity" evidence="5">
    <location>
        <begin position="166"/>
        <end position="196"/>
    </location>
</feature>
<protein>
    <recommendedName>
        <fullName evidence="6">MYND-type domain-containing protein</fullName>
    </recommendedName>
</protein>
<dbReference type="SUPFAM" id="SSF144232">
    <property type="entry name" value="HIT/MYND zinc finger-like"/>
    <property type="match status" value="1"/>
</dbReference>
<evidence type="ECO:0000256" key="5">
    <source>
        <dbReference type="SAM" id="MobiDB-lite"/>
    </source>
</evidence>
<dbReference type="GeneID" id="83215357"/>
<dbReference type="EMBL" id="JARTCD010000040">
    <property type="protein sequence ID" value="KAJ8656383.1"/>
    <property type="molecule type" value="Genomic_DNA"/>
</dbReference>
<dbReference type="Pfam" id="PF01753">
    <property type="entry name" value="zf-MYND"/>
    <property type="match status" value="1"/>
</dbReference>